<protein>
    <submittedName>
        <fullName evidence="1">Uncharacterized protein</fullName>
    </submittedName>
</protein>
<evidence type="ECO:0000313" key="2">
    <source>
        <dbReference type="Proteomes" id="UP000233343"/>
    </source>
</evidence>
<keyword evidence="2" id="KW-1185">Reference proteome</keyword>
<organism evidence="1 2">
    <name type="scientific">Cytobacillus horneckiae</name>
    <dbReference type="NCBI Taxonomy" id="549687"/>
    <lineage>
        <taxon>Bacteria</taxon>
        <taxon>Bacillati</taxon>
        <taxon>Bacillota</taxon>
        <taxon>Bacilli</taxon>
        <taxon>Bacillales</taxon>
        <taxon>Bacillaceae</taxon>
        <taxon>Cytobacillus</taxon>
    </lineage>
</organism>
<dbReference type="Proteomes" id="UP000233343">
    <property type="component" value="Unassembled WGS sequence"/>
</dbReference>
<evidence type="ECO:0000313" key="1">
    <source>
        <dbReference type="EMBL" id="PKG30757.1"/>
    </source>
</evidence>
<dbReference type="RefSeq" id="WP_066193627.1">
    <property type="nucleotide sequence ID" value="NZ_JAFDQP010000003.1"/>
</dbReference>
<sequence>MSRFETIAEEVTIRIYREDSTLIERYGKRGKEQTFTDNLHHLDYLKAASDLNSTAIFTDYAIWLNGILTKIGMTSQTLIDNFIYLDEALQNSPFVDHAEAAVYSRYLADAIQALQSMKGENKYV</sequence>
<reference evidence="1 2" key="1">
    <citation type="journal article" date="2010" name="Int. J. Syst. Evol. Microbiol.">
        <title>Bacillus horneckiae sp. nov., isolated from a spacecraft-assembly clean room.</title>
        <authorList>
            <person name="Vaishampayan P."/>
            <person name="Probst A."/>
            <person name="Krishnamurthi S."/>
            <person name="Ghosh S."/>
            <person name="Osman S."/>
            <person name="McDowall A."/>
            <person name="Ruckmani A."/>
            <person name="Mayilraj S."/>
            <person name="Venkateswaran K."/>
        </authorList>
    </citation>
    <scope>NUCLEOTIDE SEQUENCE [LARGE SCALE GENOMIC DNA]</scope>
    <source>
        <strain evidence="2">1PO1SC</strain>
    </source>
</reference>
<comment type="caution">
    <text evidence="1">The sequence shown here is derived from an EMBL/GenBank/DDBJ whole genome shotgun (WGS) entry which is preliminary data.</text>
</comment>
<gene>
    <name evidence="1" type="ORF">CWS20_01375</name>
</gene>
<dbReference type="AlphaFoldDB" id="A0A2N0ZMN4"/>
<proteinExistence type="predicted"/>
<name>A0A2N0ZMN4_9BACI</name>
<accession>A0A2N0ZMN4</accession>
<dbReference type="EMBL" id="PISD01000005">
    <property type="protein sequence ID" value="PKG30757.1"/>
    <property type="molecule type" value="Genomic_DNA"/>
</dbReference>